<dbReference type="EMBL" id="CAJJDN010000047">
    <property type="protein sequence ID" value="CAD8084879.1"/>
    <property type="molecule type" value="Genomic_DNA"/>
</dbReference>
<comment type="caution">
    <text evidence="2">The sequence shown here is derived from an EMBL/GenBank/DDBJ whole genome shotgun (WGS) entry which is preliminary data.</text>
</comment>
<evidence type="ECO:0000313" key="1">
    <source>
        <dbReference type="EMBL" id="CAD8084879.1"/>
    </source>
</evidence>
<dbReference type="Proteomes" id="UP000692954">
    <property type="component" value="Unassembled WGS sequence"/>
</dbReference>
<accession>A0A8S1N427</accession>
<protein>
    <submittedName>
        <fullName evidence="2">Uncharacterized protein</fullName>
    </submittedName>
</protein>
<gene>
    <name evidence="1" type="ORF">PSON_ATCC_30995.1.T0470228</name>
    <name evidence="2" type="ORF">PSON_ATCC_30995.1.T0470229</name>
</gene>
<evidence type="ECO:0000313" key="2">
    <source>
        <dbReference type="EMBL" id="CAD8084881.1"/>
    </source>
</evidence>
<dbReference type="AlphaFoldDB" id="A0A8S1N427"/>
<sequence>MDQQSIFEYLDTLQLQITDPVQKQLEYYHDKKNMITSQKKISSPQFRSPQINPLLGDQLNIRKTLSQQTIALPEHVNSLNINSHKKSHFEKRITFQ</sequence>
<organism evidence="2 3">
    <name type="scientific">Paramecium sonneborni</name>
    <dbReference type="NCBI Taxonomy" id="65129"/>
    <lineage>
        <taxon>Eukaryota</taxon>
        <taxon>Sar</taxon>
        <taxon>Alveolata</taxon>
        <taxon>Ciliophora</taxon>
        <taxon>Intramacronucleata</taxon>
        <taxon>Oligohymenophorea</taxon>
        <taxon>Peniculida</taxon>
        <taxon>Parameciidae</taxon>
        <taxon>Paramecium</taxon>
    </lineage>
</organism>
<evidence type="ECO:0000313" key="3">
    <source>
        <dbReference type="Proteomes" id="UP000692954"/>
    </source>
</evidence>
<dbReference type="EMBL" id="CAJJDN010000047">
    <property type="protein sequence ID" value="CAD8084881.1"/>
    <property type="molecule type" value="Genomic_DNA"/>
</dbReference>
<name>A0A8S1N427_9CILI</name>
<dbReference type="OrthoDB" id="288305at2759"/>
<reference evidence="2" key="1">
    <citation type="submission" date="2021-01" db="EMBL/GenBank/DDBJ databases">
        <authorList>
            <consortium name="Genoscope - CEA"/>
            <person name="William W."/>
        </authorList>
    </citation>
    <scope>NUCLEOTIDE SEQUENCE</scope>
</reference>
<proteinExistence type="predicted"/>
<keyword evidence="3" id="KW-1185">Reference proteome</keyword>